<feature type="domain" description="NusG-like N-terminal" evidence="2">
    <location>
        <begin position="30"/>
        <end position="116"/>
    </location>
</feature>
<dbReference type="InterPro" id="IPR036735">
    <property type="entry name" value="NGN_dom_sf"/>
</dbReference>
<organism evidence="3 4">
    <name type="scientific">Peiella sedimenti</name>
    <dbReference type="NCBI Taxonomy" id="3061083"/>
    <lineage>
        <taxon>Bacteria</taxon>
        <taxon>Pseudomonadati</taxon>
        <taxon>Pseudomonadota</taxon>
        <taxon>Alphaproteobacteria</taxon>
        <taxon>Caulobacterales</taxon>
        <taxon>Caulobacteraceae</taxon>
        <taxon>Peiella</taxon>
    </lineage>
</organism>
<name>A0ABT8SRS4_9CAUL</name>
<accession>A0ABT8SRS4</accession>
<dbReference type="EMBL" id="JAUKTR010000006">
    <property type="protein sequence ID" value="MDO1560407.1"/>
    <property type="molecule type" value="Genomic_DNA"/>
</dbReference>
<proteinExistence type="predicted"/>
<comment type="caution">
    <text evidence="3">The sequence shown here is derived from an EMBL/GenBank/DDBJ whole genome shotgun (WGS) entry which is preliminary data.</text>
</comment>
<keyword evidence="1" id="KW-0804">Transcription</keyword>
<dbReference type="RefSeq" id="WP_302110838.1">
    <property type="nucleotide sequence ID" value="NZ_JAUKTR010000006.1"/>
</dbReference>
<reference evidence="3" key="1">
    <citation type="submission" date="2023-07" db="EMBL/GenBank/DDBJ databases">
        <title>Brevundimonas soil sp. nov., isolated from the soil of chemical plant.</title>
        <authorList>
            <person name="Wu N."/>
        </authorList>
    </citation>
    <scope>NUCLEOTIDE SEQUENCE</scope>
    <source>
        <strain evidence="3">XZ-24</strain>
    </source>
</reference>
<evidence type="ECO:0000313" key="3">
    <source>
        <dbReference type="EMBL" id="MDO1560407.1"/>
    </source>
</evidence>
<gene>
    <name evidence="3" type="ORF">Q0812_13310</name>
</gene>
<dbReference type="Gene3D" id="3.30.70.940">
    <property type="entry name" value="NusG, N-terminal domain"/>
    <property type="match status" value="1"/>
</dbReference>
<protein>
    <submittedName>
        <fullName evidence="3">Transcription termination/antitermination NusG family protein</fullName>
    </submittedName>
</protein>
<evidence type="ECO:0000259" key="2">
    <source>
        <dbReference type="Pfam" id="PF02357"/>
    </source>
</evidence>
<sequence length="202" mass="22709">MILRRPANDAVPHELDHFSLPEPGAIDGLTWYAAKSKPRGERKAVTQLRERGFEVWLPARTEWKRNRLTKGRERVESPLIAGYMFLGLQEGQALYFALQAESVAGVIGWGGQARTIPSGFVGMLRMRQASGEFDETDRKRDIYRPGAVVKVANDGPYRDQIGCIVKVDRRGMVQLMIHEALRWKVPVHVDDLELVTTTANAA</sequence>
<dbReference type="Proteomes" id="UP001169063">
    <property type="component" value="Unassembled WGS sequence"/>
</dbReference>
<dbReference type="SUPFAM" id="SSF82679">
    <property type="entry name" value="N-utilization substance G protein NusG, N-terminal domain"/>
    <property type="match status" value="1"/>
</dbReference>
<evidence type="ECO:0000256" key="1">
    <source>
        <dbReference type="ARBA" id="ARBA00023163"/>
    </source>
</evidence>
<keyword evidence="4" id="KW-1185">Reference proteome</keyword>
<evidence type="ECO:0000313" key="4">
    <source>
        <dbReference type="Proteomes" id="UP001169063"/>
    </source>
</evidence>
<dbReference type="InterPro" id="IPR006645">
    <property type="entry name" value="NGN-like_dom"/>
</dbReference>
<dbReference type="Pfam" id="PF02357">
    <property type="entry name" value="NusG"/>
    <property type="match status" value="1"/>
</dbReference>